<dbReference type="Proteomes" id="UP000250157">
    <property type="component" value="Segment"/>
</dbReference>
<keyword evidence="2" id="KW-1185">Reference proteome</keyword>
<organism evidence="1 2">
    <name type="scientific">Escherichia phage EcS1</name>
    <dbReference type="NCBI Taxonomy" id="2083276"/>
    <lineage>
        <taxon>Viruses</taxon>
        <taxon>Duplodnaviria</taxon>
        <taxon>Heunggongvirae</taxon>
        <taxon>Uroviricota</taxon>
        <taxon>Caudoviricetes</taxon>
        <taxon>Pantevenvirales</taxon>
        <taxon>Straboviridae</taxon>
        <taxon>Tevenvirinae</taxon>
        <taxon>Kagamiyamavirus</taxon>
        <taxon>Kagamiyamavirus ecs1</taxon>
    </lineage>
</organism>
<evidence type="ECO:0000313" key="1">
    <source>
        <dbReference type="EMBL" id="BBC78260.1"/>
    </source>
</evidence>
<protein>
    <submittedName>
        <fullName evidence="1">Baseplate tail tube cap</fullName>
    </submittedName>
</protein>
<dbReference type="KEGG" id="vg:65108399"/>
<proteinExistence type="predicted"/>
<dbReference type="GeneID" id="65108399"/>
<reference evidence="1 2" key="1">
    <citation type="submission" date="2018-02" db="EMBL/GenBank/DDBJ databases">
        <title>Full genome sequencing of a novel polyvalent bacteriophage as one of T4-Family member.</title>
        <authorList>
            <person name="Kawasaki T."/>
            <person name="Saad A.M."/>
            <person name="Yamada T."/>
        </authorList>
    </citation>
    <scope>NUCLEOTIDE SEQUENCE [LARGE SCALE GENOMIC DNA]</scope>
    <source>
        <strain evidence="1 2">EcS1</strain>
    </source>
</reference>
<name>A0A2Z5ZC80_9CAUD</name>
<dbReference type="EMBL" id="LC371242">
    <property type="protein sequence ID" value="BBC78260.1"/>
    <property type="molecule type" value="Genomic_DNA"/>
</dbReference>
<sequence>MDIKILDDFKDKFDSLIGEKTSAGQSKVQPMRKTISAQYPAERASGNDGIDDLRINDLYKNGLLFTAYDYKSRTTPDLRSMRSSVIESVRNSFDPVKGTTVGAGTQFDKNPIANILLPRSKSDTDSISHKFNDVGESLITRGAGTATGVLSNVASTTVFGAIESITQGWMSDHGEQIYNTARSMYAGPDNRSKVFTWDLTPRNVQDLIQIINIYETFNYFSYGETGNSNFAADLKEQIDSWYKTTFINNLTPTGADTSNTMMEQVTSFLSNVIVVSNPTVWFIRNFGKTSSFDGRPDVFGPCQIQSIRFDKSPNGNFNGLAIAPNLPSSFVLEITFREILTLNRGTLYNGAL</sequence>
<accession>A0A2Z5ZC80</accession>
<dbReference type="RefSeq" id="YP_010090907.1">
    <property type="nucleotide sequence ID" value="NC_055721.1"/>
</dbReference>
<dbReference type="InterPro" id="IPR024389">
    <property type="entry name" value="Gp48_T4-like"/>
</dbReference>
<evidence type="ECO:0000313" key="2">
    <source>
        <dbReference type="Proteomes" id="UP000250157"/>
    </source>
</evidence>
<dbReference type="Pfam" id="PF11091">
    <property type="entry name" value="T4_tail_cap"/>
    <property type="match status" value="1"/>
</dbReference>